<gene>
    <name evidence="1" type="ORF">ikelab_03340</name>
</gene>
<sequence>MSDKSSLQHVDTNCVTKVLKMTNKEQEEWLSALLDHVKKNNLEEDFFAAALNILSESTIEDVKKWYYSKKEL</sequence>
<accession>A0A6L2ZSM2</accession>
<reference evidence="1 2" key="1">
    <citation type="submission" date="2020-06" db="EMBL/GenBank/DDBJ databases">
        <title>Draft genome sequence of Lactic acid bacteria from Okinawan-style tofu.</title>
        <authorList>
            <person name="Takara I."/>
            <person name="Ikematsu S."/>
        </authorList>
    </citation>
    <scope>NUCLEOTIDE SEQUENCE [LARGE SCALE GENOMIC DNA]</scope>
    <source>
        <strain evidence="2">lg38</strain>
    </source>
</reference>
<dbReference type="Proteomes" id="UP000504756">
    <property type="component" value="Unassembled WGS sequence"/>
</dbReference>
<organism evidence="1 2">
    <name type="scientific">Lactococcus garvieae</name>
    <dbReference type="NCBI Taxonomy" id="1363"/>
    <lineage>
        <taxon>Bacteria</taxon>
        <taxon>Bacillati</taxon>
        <taxon>Bacillota</taxon>
        <taxon>Bacilli</taxon>
        <taxon>Lactobacillales</taxon>
        <taxon>Streptococcaceae</taxon>
        <taxon>Lactococcus</taxon>
    </lineage>
</organism>
<evidence type="ECO:0000313" key="1">
    <source>
        <dbReference type="EMBL" id="GFO51059.1"/>
    </source>
</evidence>
<comment type="caution">
    <text evidence="1">The sequence shown here is derived from an EMBL/GenBank/DDBJ whole genome shotgun (WGS) entry which is preliminary data.</text>
</comment>
<dbReference type="EMBL" id="BLXU01000001">
    <property type="protein sequence ID" value="GFO51059.1"/>
    <property type="molecule type" value="Genomic_DNA"/>
</dbReference>
<dbReference type="AlphaFoldDB" id="A0A6L2ZSM2"/>
<protein>
    <submittedName>
        <fullName evidence="1">Uncharacterized protein</fullName>
    </submittedName>
</protein>
<name>A0A6L2ZSM2_9LACT</name>
<evidence type="ECO:0000313" key="2">
    <source>
        <dbReference type="Proteomes" id="UP000504756"/>
    </source>
</evidence>
<proteinExistence type="predicted"/>
<dbReference type="RefSeq" id="WP_176489980.1">
    <property type="nucleotide sequence ID" value="NZ_BLXU01000001.1"/>
</dbReference>